<feature type="region of interest" description="Disordered" evidence="7">
    <location>
        <begin position="1"/>
        <end position="35"/>
    </location>
</feature>
<evidence type="ECO:0000256" key="6">
    <source>
        <dbReference type="PROSITE-ProRule" id="PRU00500"/>
    </source>
</evidence>
<keyword evidence="11" id="KW-1185">Reference proteome</keyword>
<dbReference type="EMBL" id="CAQQ02003130">
    <property type="status" value="NOT_ANNOTATED_CDS"/>
    <property type="molecule type" value="Genomic_DNA"/>
</dbReference>
<dbReference type="EnsemblMetazoa" id="MESCA000928-RA">
    <property type="protein sequence ID" value="MESCA000928-PA"/>
    <property type="gene ID" value="MESCA000928"/>
</dbReference>
<evidence type="ECO:0000313" key="11">
    <source>
        <dbReference type="Proteomes" id="UP000015102"/>
    </source>
</evidence>
<dbReference type="Pfam" id="PF00086">
    <property type="entry name" value="Thyroglobulin_1"/>
    <property type="match status" value="2"/>
</dbReference>
<dbReference type="Gene3D" id="4.10.800.10">
    <property type="entry name" value="Thyroglobulin type-1"/>
    <property type="match status" value="2"/>
</dbReference>
<dbReference type="GO" id="GO:0030198">
    <property type="term" value="P:extracellular matrix organization"/>
    <property type="evidence" value="ECO:0007669"/>
    <property type="project" value="TreeGrafter"/>
</dbReference>
<comment type="caution">
    <text evidence="6">Lacks conserved residue(s) required for the propagation of feature annotation.</text>
</comment>
<dbReference type="GO" id="GO:0050840">
    <property type="term" value="F:extracellular matrix binding"/>
    <property type="evidence" value="ECO:0007669"/>
    <property type="project" value="TreeGrafter"/>
</dbReference>
<feature type="compositionally biased region" description="Basic and acidic residues" evidence="7">
    <location>
        <begin position="1"/>
        <end position="11"/>
    </location>
</feature>
<dbReference type="Gene3D" id="1.10.238.10">
    <property type="entry name" value="EF-hand"/>
    <property type="match status" value="1"/>
</dbReference>
<evidence type="ECO:0000256" key="5">
    <source>
        <dbReference type="ARBA" id="ARBA00023157"/>
    </source>
</evidence>
<feature type="disulfide bond" evidence="6">
    <location>
        <begin position="317"/>
        <end position="337"/>
    </location>
</feature>
<dbReference type="CDD" id="cd00191">
    <property type="entry name" value="TY"/>
    <property type="match status" value="2"/>
</dbReference>
<dbReference type="GO" id="GO:0008201">
    <property type="term" value="F:heparin binding"/>
    <property type="evidence" value="ECO:0007669"/>
    <property type="project" value="TreeGrafter"/>
</dbReference>
<evidence type="ECO:0000313" key="10">
    <source>
        <dbReference type="EnsemblMetazoa" id="MESCA000928-PA"/>
    </source>
</evidence>
<dbReference type="SUPFAM" id="SSF100895">
    <property type="entry name" value="Kazal-type serine protease inhibitors"/>
    <property type="match status" value="1"/>
</dbReference>
<keyword evidence="3" id="KW-0732">Signal</keyword>
<accession>T1GCB8</accession>
<feature type="domain" description="Kazal-like" evidence="9">
    <location>
        <begin position="220"/>
        <end position="275"/>
    </location>
</feature>
<dbReference type="GO" id="GO:0005604">
    <property type="term" value="C:basement membrane"/>
    <property type="evidence" value="ECO:0007669"/>
    <property type="project" value="TreeGrafter"/>
</dbReference>
<feature type="domain" description="Thyroglobulin type-1" evidence="8">
    <location>
        <begin position="69"/>
        <end position="136"/>
    </location>
</feature>
<evidence type="ECO:0000256" key="3">
    <source>
        <dbReference type="ARBA" id="ARBA00022729"/>
    </source>
</evidence>
<evidence type="ECO:0000256" key="2">
    <source>
        <dbReference type="ARBA" id="ARBA00022525"/>
    </source>
</evidence>
<dbReference type="Gene3D" id="3.30.60.30">
    <property type="match status" value="1"/>
</dbReference>
<dbReference type="PANTHER" id="PTHR12352">
    <property type="entry name" value="SECRETED MODULAR CALCIUM-BINDING PROTEIN"/>
    <property type="match status" value="1"/>
</dbReference>
<dbReference type="InterPro" id="IPR036058">
    <property type="entry name" value="Kazal_dom_sf"/>
</dbReference>
<dbReference type="HOGENOM" id="CLU_023483_0_0_1"/>
<dbReference type="GO" id="GO:0005615">
    <property type="term" value="C:extracellular space"/>
    <property type="evidence" value="ECO:0007669"/>
    <property type="project" value="TreeGrafter"/>
</dbReference>
<sequence>TQLSIDSKDKPSSNNLPFGSEYDESEDYETEEEYDGLGELNRSNIPNLNGILTSLQQNSVLFKEAETETSGCIADRKTASEEQHRANPMLYVPECTSDGRYEKIQCYPRTGYCWCVDEDTGKVLTGTSVKDKRPECKHVARPFKGCPEPHKTKFLRDLKVFFTTSIPLENNASNGTTFKSEDEKIGILSFVHIDKNKNRNWERKEWKEFRELVGKSKLYGNVISECATKKLECDQVRERPVCGTDDKTYPSRCHLLRAQCSGHEVSVKHRGPCKECQQARQYALKNNYQSRKEFVPKCRSDGTYSAVQCVEEHGCWCSDSSGKPIANTTTKNGKPNCKKFLRGIRRSSPRHMNTMTVQRDCIKADQTAFIANVIQRFTSEYKGYNDAHHTTKPKQCARAFAKLCDTNNDERLSLIEWKLCFSPEL</sequence>
<evidence type="ECO:0000256" key="1">
    <source>
        <dbReference type="ARBA" id="ARBA00004613"/>
    </source>
</evidence>
<dbReference type="SMART" id="SM00211">
    <property type="entry name" value="TY"/>
    <property type="match status" value="2"/>
</dbReference>
<evidence type="ECO:0000256" key="4">
    <source>
        <dbReference type="ARBA" id="ARBA00022737"/>
    </source>
</evidence>
<dbReference type="Pfam" id="PF07648">
    <property type="entry name" value="Kazal_2"/>
    <property type="match status" value="1"/>
</dbReference>
<comment type="subcellular location">
    <subcellularLocation>
        <location evidence="1">Secreted</location>
    </subcellularLocation>
</comment>
<dbReference type="PROSITE" id="PS00484">
    <property type="entry name" value="THYROGLOBULIN_1_1"/>
    <property type="match status" value="1"/>
</dbReference>
<dbReference type="EMBL" id="CAQQ02003128">
    <property type="status" value="NOT_ANNOTATED_CDS"/>
    <property type="molecule type" value="Genomic_DNA"/>
</dbReference>
<dbReference type="STRING" id="36166.T1GCB8"/>
<dbReference type="SUPFAM" id="SSF57610">
    <property type="entry name" value="Thyroglobulin type-1 domain"/>
    <property type="match status" value="2"/>
</dbReference>
<dbReference type="EMBL" id="CAQQ02003129">
    <property type="status" value="NOT_ANNOTATED_CDS"/>
    <property type="molecule type" value="Genomic_DNA"/>
</dbReference>
<dbReference type="InterPro" id="IPR051950">
    <property type="entry name" value="Dev_reg/Prot_inhib"/>
</dbReference>
<evidence type="ECO:0000256" key="7">
    <source>
        <dbReference type="SAM" id="MobiDB-lite"/>
    </source>
</evidence>
<dbReference type="SMART" id="SM00280">
    <property type="entry name" value="KAZAL"/>
    <property type="match status" value="1"/>
</dbReference>
<keyword evidence="2" id="KW-0964">Secreted</keyword>
<keyword evidence="5 6" id="KW-1015">Disulfide bond</keyword>
<proteinExistence type="predicted"/>
<dbReference type="OMA" id="NWERKEW"/>
<dbReference type="AlphaFoldDB" id="T1GCB8"/>
<dbReference type="PANTHER" id="PTHR12352:SF30">
    <property type="entry name" value="FI05255P"/>
    <property type="match status" value="1"/>
</dbReference>
<reference evidence="10" key="2">
    <citation type="submission" date="2015-06" db="UniProtKB">
        <authorList>
            <consortium name="EnsemblMetazoa"/>
        </authorList>
    </citation>
    <scope>IDENTIFICATION</scope>
</reference>
<feature type="domain" description="Thyroglobulin type-1" evidence="8">
    <location>
        <begin position="273"/>
        <end position="337"/>
    </location>
</feature>
<keyword evidence="4" id="KW-0677">Repeat</keyword>
<dbReference type="PROSITE" id="PS51162">
    <property type="entry name" value="THYROGLOBULIN_1_2"/>
    <property type="match status" value="2"/>
</dbReference>
<protein>
    <recommendedName>
        <fullName evidence="12">Thyroglobulin type-1 domain-containing protein</fullName>
    </recommendedName>
</protein>
<dbReference type="PROSITE" id="PS51465">
    <property type="entry name" value="KAZAL_2"/>
    <property type="match status" value="1"/>
</dbReference>
<dbReference type="CDD" id="cd00104">
    <property type="entry name" value="KAZAL_FS"/>
    <property type="match status" value="1"/>
</dbReference>
<feature type="disulfide bond" evidence="6">
    <location>
        <begin position="106"/>
        <end position="113"/>
    </location>
</feature>
<feature type="compositionally biased region" description="Acidic residues" evidence="7">
    <location>
        <begin position="21"/>
        <end position="35"/>
    </location>
</feature>
<dbReference type="Proteomes" id="UP000015102">
    <property type="component" value="Unassembled WGS sequence"/>
</dbReference>
<dbReference type="InterPro" id="IPR036857">
    <property type="entry name" value="Thyroglobulin_1_sf"/>
</dbReference>
<evidence type="ECO:0000259" key="9">
    <source>
        <dbReference type="PROSITE" id="PS51465"/>
    </source>
</evidence>
<evidence type="ECO:0000259" key="8">
    <source>
        <dbReference type="PROSITE" id="PS51162"/>
    </source>
</evidence>
<evidence type="ECO:0008006" key="12">
    <source>
        <dbReference type="Google" id="ProtNLM"/>
    </source>
</evidence>
<dbReference type="InterPro" id="IPR002350">
    <property type="entry name" value="Kazal_dom"/>
</dbReference>
<dbReference type="InterPro" id="IPR011992">
    <property type="entry name" value="EF-hand-dom_pair"/>
</dbReference>
<reference evidence="11" key="1">
    <citation type="submission" date="2013-02" db="EMBL/GenBank/DDBJ databases">
        <authorList>
            <person name="Hughes D."/>
        </authorList>
    </citation>
    <scope>NUCLEOTIDE SEQUENCE</scope>
    <source>
        <strain>Durham</strain>
        <strain evidence="11">NC isolate 2 -- Noor lab</strain>
    </source>
</reference>
<dbReference type="InterPro" id="IPR000716">
    <property type="entry name" value="Thyroglobulin_1"/>
</dbReference>
<dbReference type="SUPFAM" id="SSF47473">
    <property type="entry name" value="EF-hand"/>
    <property type="match status" value="2"/>
</dbReference>
<name>T1GCB8_MEGSC</name>
<organism evidence="10 11">
    <name type="scientific">Megaselia scalaris</name>
    <name type="common">Humpbacked fly</name>
    <name type="synonym">Phora scalaris</name>
    <dbReference type="NCBI Taxonomy" id="36166"/>
    <lineage>
        <taxon>Eukaryota</taxon>
        <taxon>Metazoa</taxon>
        <taxon>Ecdysozoa</taxon>
        <taxon>Arthropoda</taxon>
        <taxon>Hexapoda</taxon>
        <taxon>Insecta</taxon>
        <taxon>Pterygota</taxon>
        <taxon>Neoptera</taxon>
        <taxon>Endopterygota</taxon>
        <taxon>Diptera</taxon>
        <taxon>Brachycera</taxon>
        <taxon>Muscomorpha</taxon>
        <taxon>Platypezoidea</taxon>
        <taxon>Phoridae</taxon>
        <taxon>Megaseliini</taxon>
        <taxon>Megaselia</taxon>
    </lineage>
</organism>